<accession>A0A0C3PP73</accession>
<reference evidence="2" key="2">
    <citation type="submission" date="2015-01" db="EMBL/GenBank/DDBJ databases">
        <title>Evolutionary Origins and Diversification of the Mycorrhizal Mutualists.</title>
        <authorList>
            <consortium name="DOE Joint Genome Institute"/>
            <consortium name="Mycorrhizal Genomics Consortium"/>
            <person name="Kohler A."/>
            <person name="Kuo A."/>
            <person name="Nagy L.G."/>
            <person name="Floudas D."/>
            <person name="Copeland A."/>
            <person name="Barry K.W."/>
            <person name="Cichocki N."/>
            <person name="Veneault-Fourrey C."/>
            <person name="LaButti K."/>
            <person name="Lindquist E.A."/>
            <person name="Lipzen A."/>
            <person name="Lundell T."/>
            <person name="Morin E."/>
            <person name="Murat C."/>
            <person name="Riley R."/>
            <person name="Ohm R."/>
            <person name="Sun H."/>
            <person name="Tunlid A."/>
            <person name="Henrissat B."/>
            <person name="Grigoriev I.V."/>
            <person name="Hibbett D.S."/>
            <person name="Martin F."/>
        </authorList>
    </citation>
    <scope>NUCLEOTIDE SEQUENCE [LARGE SCALE GENOMIC DNA]</scope>
    <source>
        <strain evidence="2">Marx 270</strain>
    </source>
</reference>
<protein>
    <submittedName>
        <fullName evidence="1">Uncharacterized protein</fullName>
    </submittedName>
</protein>
<reference evidence="1 2" key="1">
    <citation type="submission" date="2014-04" db="EMBL/GenBank/DDBJ databases">
        <authorList>
            <consortium name="DOE Joint Genome Institute"/>
            <person name="Kuo A."/>
            <person name="Kohler A."/>
            <person name="Costa M.D."/>
            <person name="Nagy L.G."/>
            <person name="Floudas D."/>
            <person name="Copeland A."/>
            <person name="Barry K.W."/>
            <person name="Cichocki N."/>
            <person name="Veneault-Fourrey C."/>
            <person name="LaButti K."/>
            <person name="Lindquist E.A."/>
            <person name="Lipzen A."/>
            <person name="Lundell T."/>
            <person name="Morin E."/>
            <person name="Murat C."/>
            <person name="Sun H."/>
            <person name="Tunlid A."/>
            <person name="Henrissat B."/>
            <person name="Grigoriev I.V."/>
            <person name="Hibbett D.S."/>
            <person name="Martin F."/>
            <person name="Nordberg H.P."/>
            <person name="Cantor M.N."/>
            <person name="Hua S.X."/>
        </authorList>
    </citation>
    <scope>NUCLEOTIDE SEQUENCE [LARGE SCALE GENOMIC DNA]</scope>
    <source>
        <strain evidence="1 2">Marx 270</strain>
    </source>
</reference>
<sequence length="103" mass="11539">MHFSHLIAPTDNTPPDQSFRLLVFARDHILSGPRHVCEAVPSLTYITILRPLPGAWITHFHHAAKTSCAMTDDQIFVPGYSQVISVMRRKQMNLACKATRVSA</sequence>
<proteinExistence type="predicted"/>
<dbReference type="AlphaFoldDB" id="A0A0C3PP73"/>
<dbReference type="Proteomes" id="UP000054217">
    <property type="component" value="Unassembled WGS sequence"/>
</dbReference>
<keyword evidence="2" id="KW-1185">Reference proteome</keyword>
<dbReference type="HOGENOM" id="CLU_2264840_0_0_1"/>
<evidence type="ECO:0000313" key="2">
    <source>
        <dbReference type="Proteomes" id="UP000054217"/>
    </source>
</evidence>
<gene>
    <name evidence="1" type="ORF">M404DRAFT_995181</name>
</gene>
<organism evidence="1 2">
    <name type="scientific">Pisolithus tinctorius Marx 270</name>
    <dbReference type="NCBI Taxonomy" id="870435"/>
    <lineage>
        <taxon>Eukaryota</taxon>
        <taxon>Fungi</taxon>
        <taxon>Dikarya</taxon>
        <taxon>Basidiomycota</taxon>
        <taxon>Agaricomycotina</taxon>
        <taxon>Agaricomycetes</taxon>
        <taxon>Agaricomycetidae</taxon>
        <taxon>Boletales</taxon>
        <taxon>Sclerodermatineae</taxon>
        <taxon>Pisolithaceae</taxon>
        <taxon>Pisolithus</taxon>
    </lineage>
</organism>
<evidence type="ECO:0000313" key="1">
    <source>
        <dbReference type="EMBL" id="KIO10706.1"/>
    </source>
</evidence>
<name>A0A0C3PP73_PISTI</name>
<dbReference type="InParanoid" id="A0A0C3PP73"/>
<dbReference type="EMBL" id="KN831951">
    <property type="protein sequence ID" value="KIO10706.1"/>
    <property type="molecule type" value="Genomic_DNA"/>
</dbReference>